<accession>A0ABS4WDS9</accession>
<evidence type="ECO:0000256" key="10">
    <source>
        <dbReference type="ARBA" id="ARBA00023225"/>
    </source>
</evidence>
<keyword evidence="4" id="KW-0813">Transport</keyword>
<gene>
    <name evidence="12" type="ORF">JOF46_001975</name>
</gene>
<keyword evidence="12" id="KW-0966">Cell projection</keyword>
<evidence type="ECO:0000256" key="7">
    <source>
        <dbReference type="ARBA" id="ARBA00022795"/>
    </source>
</evidence>
<sequence length="141" mass="15224">MSKGFALSGLLRLRGLQETKAAGELAAANHALRRRTGERNVVRESIAAPEDAPVDSETLLALMAARASTRGMLLELDAVVATLDSDADRAREAHRQARAELKSLEKLADRHEITIRNQALAREQVLLDDLGATNAFEGTSP</sequence>
<comment type="caution">
    <text evidence="12">The sequence shown here is derived from an EMBL/GenBank/DDBJ whole genome shotgun (WGS) entry which is preliminary data.</text>
</comment>
<evidence type="ECO:0000256" key="4">
    <source>
        <dbReference type="ARBA" id="ARBA00022448"/>
    </source>
</evidence>
<keyword evidence="9" id="KW-0472">Membrane</keyword>
<dbReference type="EMBL" id="JAGIOE010000001">
    <property type="protein sequence ID" value="MBP2374063.1"/>
    <property type="molecule type" value="Genomic_DNA"/>
</dbReference>
<dbReference type="Pfam" id="PF02050">
    <property type="entry name" value="FliJ"/>
    <property type="match status" value="1"/>
</dbReference>
<evidence type="ECO:0000256" key="8">
    <source>
        <dbReference type="ARBA" id="ARBA00022927"/>
    </source>
</evidence>
<reference evidence="12 13" key="1">
    <citation type="submission" date="2021-03" db="EMBL/GenBank/DDBJ databases">
        <title>Sequencing the genomes of 1000 actinobacteria strains.</title>
        <authorList>
            <person name="Klenk H.-P."/>
        </authorList>
    </citation>
    <scope>NUCLEOTIDE SEQUENCE [LARGE SCALE GENOMIC DNA]</scope>
    <source>
        <strain evidence="12 13">DSM 15454</strain>
    </source>
</reference>
<feature type="coiled-coil region" evidence="11">
    <location>
        <begin position="80"/>
        <end position="114"/>
    </location>
</feature>
<dbReference type="Gene3D" id="1.10.287.1700">
    <property type="match status" value="1"/>
</dbReference>
<evidence type="ECO:0000256" key="3">
    <source>
        <dbReference type="ARBA" id="ARBA00020392"/>
    </source>
</evidence>
<dbReference type="RefSeq" id="WP_209907137.1">
    <property type="nucleotide sequence ID" value="NZ_BAAAMI010000011.1"/>
</dbReference>
<evidence type="ECO:0000313" key="13">
    <source>
        <dbReference type="Proteomes" id="UP000766570"/>
    </source>
</evidence>
<keyword evidence="11" id="KW-0175">Coiled coil</keyword>
<dbReference type="InterPro" id="IPR053716">
    <property type="entry name" value="Flag_assembly_chemotaxis_eff"/>
</dbReference>
<evidence type="ECO:0000313" key="12">
    <source>
        <dbReference type="EMBL" id="MBP2374063.1"/>
    </source>
</evidence>
<name>A0ABS4WDS9_9MICC</name>
<keyword evidence="5" id="KW-1003">Cell membrane</keyword>
<dbReference type="InterPro" id="IPR012823">
    <property type="entry name" value="Flagell_FliJ"/>
</dbReference>
<proteinExistence type="inferred from homology"/>
<evidence type="ECO:0000256" key="1">
    <source>
        <dbReference type="ARBA" id="ARBA00004413"/>
    </source>
</evidence>
<keyword evidence="13" id="KW-1185">Reference proteome</keyword>
<protein>
    <recommendedName>
        <fullName evidence="3">Flagellar FliJ protein</fullName>
    </recommendedName>
</protein>
<evidence type="ECO:0000256" key="11">
    <source>
        <dbReference type="SAM" id="Coils"/>
    </source>
</evidence>
<comment type="subcellular location">
    <subcellularLocation>
        <location evidence="1">Cell membrane</location>
        <topology evidence="1">Peripheral membrane protein</topology>
        <orientation evidence="1">Cytoplasmic side</orientation>
    </subcellularLocation>
</comment>
<evidence type="ECO:0000256" key="2">
    <source>
        <dbReference type="ARBA" id="ARBA00010004"/>
    </source>
</evidence>
<evidence type="ECO:0000256" key="9">
    <source>
        <dbReference type="ARBA" id="ARBA00023136"/>
    </source>
</evidence>
<keyword evidence="6" id="KW-0145">Chemotaxis</keyword>
<keyword evidence="8" id="KW-0653">Protein transport</keyword>
<evidence type="ECO:0000256" key="5">
    <source>
        <dbReference type="ARBA" id="ARBA00022475"/>
    </source>
</evidence>
<evidence type="ECO:0000256" key="6">
    <source>
        <dbReference type="ARBA" id="ARBA00022500"/>
    </source>
</evidence>
<organism evidence="12 13">
    <name type="scientific">Paeniglutamicibacter psychrophenolicus</name>
    <dbReference type="NCBI Taxonomy" id="257454"/>
    <lineage>
        <taxon>Bacteria</taxon>
        <taxon>Bacillati</taxon>
        <taxon>Actinomycetota</taxon>
        <taxon>Actinomycetes</taxon>
        <taxon>Micrococcales</taxon>
        <taxon>Micrococcaceae</taxon>
        <taxon>Paeniglutamicibacter</taxon>
    </lineage>
</organism>
<keyword evidence="12" id="KW-0282">Flagellum</keyword>
<dbReference type="Proteomes" id="UP000766570">
    <property type="component" value="Unassembled WGS sequence"/>
</dbReference>
<keyword evidence="12" id="KW-0969">Cilium</keyword>
<keyword evidence="7" id="KW-1005">Bacterial flagellum biogenesis</keyword>
<keyword evidence="10" id="KW-1006">Bacterial flagellum protein export</keyword>
<comment type="similarity">
    <text evidence="2">Belongs to the FliJ family.</text>
</comment>